<evidence type="ECO:0000259" key="1">
    <source>
        <dbReference type="Pfam" id="PF01243"/>
    </source>
</evidence>
<evidence type="ECO:0000313" key="3">
    <source>
        <dbReference type="Proteomes" id="UP001500866"/>
    </source>
</evidence>
<evidence type="ECO:0000313" key="2">
    <source>
        <dbReference type="EMBL" id="GAA0599217.1"/>
    </source>
</evidence>
<dbReference type="PANTHER" id="PTHR34818">
    <property type="entry name" value="PROTEIN BLI-3"/>
    <property type="match status" value="1"/>
</dbReference>
<dbReference type="Pfam" id="PF01243">
    <property type="entry name" value="PNPOx_N"/>
    <property type="match status" value="1"/>
</dbReference>
<dbReference type="Proteomes" id="UP001500866">
    <property type="component" value="Unassembled WGS sequence"/>
</dbReference>
<dbReference type="InterPro" id="IPR011576">
    <property type="entry name" value="Pyridox_Oxase_N"/>
</dbReference>
<organism evidence="2 3">
    <name type="scientific">Virgibacillus siamensis</name>
    <dbReference type="NCBI Taxonomy" id="480071"/>
    <lineage>
        <taxon>Bacteria</taxon>
        <taxon>Bacillati</taxon>
        <taxon>Bacillota</taxon>
        <taxon>Bacilli</taxon>
        <taxon>Bacillales</taxon>
        <taxon>Bacillaceae</taxon>
        <taxon>Virgibacillus</taxon>
    </lineage>
</organism>
<feature type="domain" description="Pyridoxamine 5'-phosphate oxidase N-terminal" evidence="1">
    <location>
        <begin position="6"/>
        <end position="128"/>
    </location>
</feature>
<proteinExistence type="predicted"/>
<gene>
    <name evidence="2" type="ORF">GCM10009001_14370</name>
</gene>
<dbReference type="RefSeq" id="WP_343811601.1">
    <property type="nucleotide sequence ID" value="NZ_BAAADS010000009.1"/>
</dbReference>
<dbReference type="InterPro" id="IPR012349">
    <property type="entry name" value="Split_barrel_FMN-bd"/>
</dbReference>
<keyword evidence="3" id="KW-1185">Reference proteome</keyword>
<accession>A0ABN1FWG3</accession>
<reference evidence="2 3" key="1">
    <citation type="journal article" date="2019" name="Int. J. Syst. Evol. Microbiol.">
        <title>The Global Catalogue of Microorganisms (GCM) 10K type strain sequencing project: providing services to taxonomists for standard genome sequencing and annotation.</title>
        <authorList>
            <consortium name="The Broad Institute Genomics Platform"/>
            <consortium name="The Broad Institute Genome Sequencing Center for Infectious Disease"/>
            <person name="Wu L."/>
            <person name="Ma J."/>
        </authorList>
    </citation>
    <scope>NUCLEOTIDE SEQUENCE [LARGE SCALE GENOMIC DNA]</scope>
    <source>
        <strain evidence="2 3">JCM 15395</strain>
    </source>
</reference>
<dbReference type="InterPro" id="IPR052917">
    <property type="entry name" value="Stress-Dev_Protein"/>
</dbReference>
<protein>
    <submittedName>
        <fullName evidence="2">Pyridoxamine 5'-phosphate oxidase family protein</fullName>
    </submittedName>
</protein>
<sequence length="140" mass="16111">MGQHEIKETVEKIIDDSAVGTMATVKQNKPHSRYMTFIRKDLKLFTATSLETHKAEELKANPYTHILLGYEGEGFGDEYVEYEGKATINSNTELKKELWNSYLENWFNGPDDPDYVVLEITPVRIRIMNKTGIEPKTLEL</sequence>
<dbReference type="PANTHER" id="PTHR34818:SF1">
    <property type="entry name" value="PROTEIN BLI-3"/>
    <property type="match status" value="1"/>
</dbReference>
<dbReference type="EMBL" id="BAAADS010000009">
    <property type="protein sequence ID" value="GAA0599217.1"/>
    <property type="molecule type" value="Genomic_DNA"/>
</dbReference>
<name>A0ABN1FWG3_9BACI</name>
<dbReference type="Gene3D" id="2.30.110.10">
    <property type="entry name" value="Electron Transport, Fmn-binding Protein, Chain A"/>
    <property type="match status" value="1"/>
</dbReference>
<comment type="caution">
    <text evidence="2">The sequence shown here is derived from an EMBL/GenBank/DDBJ whole genome shotgun (WGS) entry which is preliminary data.</text>
</comment>
<dbReference type="SUPFAM" id="SSF50475">
    <property type="entry name" value="FMN-binding split barrel"/>
    <property type="match status" value="1"/>
</dbReference>